<protein>
    <submittedName>
        <fullName evidence="1">Golgi SNAP receptor complex member 2</fullName>
    </submittedName>
</protein>
<dbReference type="EMBL" id="CASHTH010003983">
    <property type="protein sequence ID" value="CAI8052063.1"/>
    <property type="molecule type" value="Genomic_DNA"/>
</dbReference>
<name>A0AA35TPJ4_GEOBA</name>
<sequence>MEHLLQQVRNALAETRQQMKSLSQGTGDSQVLELRVEENLQQMEQDCYRLENYARKEIPQRRQEAKYRVDQEVAEVNDLKRAFQGFKHHKENAELEARQREELLSRRFVTNVS</sequence>
<evidence type="ECO:0000313" key="1">
    <source>
        <dbReference type="EMBL" id="CAI8052063.1"/>
    </source>
</evidence>
<gene>
    <name evidence="1" type="ORF">GBAR_LOCUS28504</name>
</gene>
<keyword evidence="1" id="KW-0675">Receptor</keyword>
<accession>A0AA35TPJ4</accession>
<proteinExistence type="predicted"/>
<evidence type="ECO:0000313" key="2">
    <source>
        <dbReference type="Proteomes" id="UP001174909"/>
    </source>
</evidence>
<reference evidence="1" key="1">
    <citation type="submission" date="2023-03" db="EMBL/GenBank/DDBJ databases">
        <authorList>
            <person name="Steffen K."/>
            <person name="Cardenas P."/>
        </authorList>
    </citation>
    <scope>NUCLEOTIDE SEQUENCE</scope>
</reference>
<organism evidence="1 2">
    <name type="scientific">Geodia barretti</name>
    <name type="common">Barrett's horny sponge</name>
    <dbReference type="NCBI Taxonomy" id="519541"/>
    <lineage>
        <taxon>Eukaryota</taxon>
        <taxon>Metazoa</taxon>
        <taxon>Porifera</taxon>
        <taxon>Demospongiae</taxon>
        <taxon>Heteroscleromorpha</taxon>
        <taxon>Tetractinellida</taxon>
        <taxon>Astrophorina</taxon>
        <taxon>Geodiidae</taxon>
        <taxon>Geodia</taxon>
    </lineage>
</organism>
<keyword evidence="2" id="KW-1185">Reference proteome</keyword>
<comment type="caution">
    <text evidence="1">The sequence shown here is derived from an EMBL/GenBank/DDBJ whole genome shotgun (WGS) entry which is preliminary data.</text>
</comment>
<dbReference type="AlphaFoldDB" id="A0AA35TPJ4"/>
<dbReference type="Proteomes" id="UP001174909">
    <property type="component" value="Unassembled WGS sequence"/>
</dbReference>